<name>A0A2S8GMQ7_9BACT</name>
<dbReference type="Pfam" id="PF12697">
    <property type="entry name" value="Abhydrolase_6"/>
    <property type="match status" value="1"/>
</dbReference>
<proteinExistence type="predicted"/>
<evidence type="ECO:0000256" key="1">
    <source>
        <dbReference type="SAM" id="MobiDB-lite"/>
    </source>
</evidence>
<feature type="region of interest" description="Disordered" evidence="1">
    <location>
        <begin position="305"/>
        <end position="339"/>
    </location>
</feature>
<dbReference type="SUPFAM" id="SSF53474">
    <property type="entry name" value="alpha/beta-Hydrolases"/>
    <property type="match status" value="1"/>
</dbReference>
<accession>A0A2S8GMQ7</accession>
<reference evidence="3 4" key="1">
    <citation type="submission" date="2018-02" db="EMBL/GenBank/DDBJ databases">
        <title>Comparative genomes isolates from brazilian mangrove.</title>
        <authorList>
            <person name="Araujo J.E."/>
            <person name="Taketani R.G."/>
            <person name="Silva M.C.P."/>
            <person name="Loureco M.V."/>
            <person name="Andreote F.D."/>
        </authorList>
    </citation>
    <scope>NUCLEOTIDE SEQUENCE [LARGE SCALE GENOMIC DNA]</scope>
    <source>
        <strain evidence="3 4">Nap-Phe MGV</strain>
    </source>
</reference>
<feature type="domain" description="AB hydrolase-1" evidence="2">
    <location>
        <begin position="31"/>
        <end position="282"/>
    </location>
</feature>
<organism evidence="3 4">
    <name type="scientific">Blastopirellula marina</name>
    <dbReference type="NCBI Taxonomy" id="124"/>
    <lineage>
        <taxon>Bacteria</taxon>
        <taxon>Pseudomonadati</taxon>
        <taxon>Planctomycetota</taxon>
        <taxon>Planctomycetia</taxon>
        <taxon>Pirellulales</taxon>
        <taxon>Pirellulaceae</taxon>
        <taxon>Blastopirellula</taxon>
    </lineage>
</organism>
<comment type="caution">
    <text evidence="3">The sequence shown here is derived from an EMBL/GenBank/DDBJ whole genome shotgun (WGS) entry which is preliminary data.</text>
</comment>
<sequence length="339" mass="39180">MEDVNARTRLKVTCSFHPSDRPTDDRRVVAMHHGILHSRDHFVGLIRELNARGIHVLMIDQQSEYSSWRNFIGLGTYEKGLAAAVRQFERRFPDHRIEAYVLHSMGAAIGERMQEKRANANLRRPMVLLAPIPVQGAVGIFVRLATSRPVSLLRAICTLSVASLVQDKQHVRKIFFDRNVEKKKVDACLRHLRHSPFGAYLQLTLRYFLRYLIPQKHNGHPALILTSRTDYIFRQDKHVNEYRETEMFYRQGHVRTDGQPWLETRTMAGGHDFFFAHPDKAARRIANFLAKLGFQVIEDERTSRFRRIDPPDQAIPPHRLPGDSADVRVHDGEQEEDAA</sequence>
<dbReference type="InterPro" id="IPR029058">
    <property type="entry name" value="AB_hydrolase_fold"/>
</dbReference>
<evidence type="ECO:0000313" key="4">
    <source>
        <dbReference type="Proteomes" id="UP000237819"/>
    </source>
</evidence>
<dbReference type="InterPro" id="IPR000073">
    <property type="entry name" value="AB_hydrolase_1"/>
</dbReference>
<evidence type="ECO:0000259" key="2">
    <source>
        <dbReference type="Pfam" id="PF12697"/>
    </source>
</evidence>
<dbReference type="Proteomes" id="UP000237819">
    <property type="component" value="Unassembled WGS sequence"/>
</dbReference>
<protein>
    <recommendedName>
        <fullName evidence="2">AB hydrolase-1 domain-containing protein</fullName>
    </recommendedName>
</protein>
<dbReference type="EMBL" id="PUHZ01000015">
    <property type="protein sequence ID" value="PQO45304.1"/>
    <property type="molecule type" value="Genomic_DNA"/>
</dbReference>
<gene>
    <name evidence="3" type="ORF">C5Y93_15230</name>
</gene>
<dbReference type="Gene3D" id="3.40.50.1820">
    <property type="entry name" value="alpha/beta hydrolase"/>
    <property type="match status" value="1"/>
</dbReference>
<dbReference type="AlphaFoldDB" id="A0A2S8GMQ7"/>
<evidence type="ECO:0000313" key="3">
    <source>
        <dbReference type="EMBL" id="PQO45304.1"/>
    </source>
</evidence>